<dbReference type="Gene3D" id="3.40.50.300">
    <property type="entry name" value="P-loop containing nucleotide triphosphate hydrolases"/>
    <property type="match status" value="1"/>
</dbReference>
<dbReference type="HOGENOM" id="CLU_2617662_0_0_6"/>
<dbReference type="EMBL" id="FN650140">
    <property type="protein sequence ID" value="CBJ12483.1"/>
    <property type="molecule type" value="Genomic_DNA"/>
</dbReference>
<organism evidence="1 2">
    <name type="scientific">Legionella longbeachae serogroup 1 (strain NSW150)</name>
    <dbReference type="NCBI Taxonomy" id="661367"/>
    <lineage>
        <taxon>Bacteria</taxon>
        <taxon>Pseudomonadati</taxon>
        <taxon>Pseudomonadota</taxon>
        <taxon>Gammaproteobacteria</taxon>
        <taxon>Legionellales</taxon>
        <taxon>Legionellaceae</taxon>
        <taxon>Legionella</taxon>
    </lineage>
</organism>
<evidence type="ECO:0000313" key="1">
    <source>
        <dbReference type="EMBL" id="CBJ12483.1"/>
    </source>
</evidence>
<proteinExistence type="predicted"/>
<keyword evidence="2" id="KW-1185">Reference proteome</keyword>
<gene>
    <name evidence="1" type="ordered locus">LLO_2095</name>
</gene>
<dbReference type="KEGG" id="llo:LLO_2095"/>
<reference evidence="1 2" key="1">
    <citation type="journal article" date="2010" name="PLoS Genet.">
        <title>Analysis of the Legionella longbeachae genome and transcriptome uncovers unique strategies to cause Legionnaires' disease.</title>
        <authorList>
            <person name="Cazalet C."/>
            <person name="Gomez-Valero L."/>
            <person name="Rusniok C."/>
            <person name="Lomma M."/>
            <person name="Dervins-Ravault D."/>
            <person name="Newton H."/>
            <person name="Sansom F."/>
            <person name="Jarraud S."/>
            <person name="Zidane N."/>
            <person name="Ma L."/>
            <person name="Bouchier C."/>
            <person name="Etienne J."/>
            <person name="Hartland E."/>
            <person name="Buchrieser C."/>
        </authorList>
    </citation>
    <scope>NUCLEOTIDE SEQUENCE [LARGE SCALE GENOMIC DNA]</scope>
    <source>
        <strain evidence="1 2">NSW150</strain>
    </source>
</reference>
<dbReference type="Proteomes" id="UP000001060">
    <property type="component" value="Chromosome"/>
</dbReference>
<sequence length="78" mass="8912">MKRLLPDTVSNITENLSSLEKQEAIIIGDAITLPTLVCIDSIKDKPKSIDVEVLTEWQKDWYELDFGPIIQKLQKTIQ</sequence>
<dbReference type="AlphaFoldDB" id="D3HJA2"/>
<dbReference type="InterPro" id="IPR027417">
    <property type="entry name" value="P-loop_NTPase"/>
</dbReference>
<dbReference type="OrthoDB" id="9806951at2"/>
<dbReference type="eggNOG" id="COG0433">
    <property type="taxonomic scope" value="Bacteria"/>
</dbReference>
<accession>D3HJA2</accession>
<protein>
    <submittedName>
        <fullName evidence="1">Uncharacterized protein</fullName>
    </submittedName>
</protein>
<name>D3HJA2_LEGLN</name>
<evidence type="ECO:0000313" key="2">
    <source>
        <dbReference type="Proteomes" id="UP000001060"/>
    </source>
</evidence>